<sequence>MHKEKSNFIDELVAIKEAFTSRDEVKVSELLDKSESHVELSRSVRFALTNYQAELEGGNFTEVSTIWAIPVLIPKSCNHFVSTSGNPIKLFDSASRMMVRKAFGAEYKIAAFEGLIHADVLTGMPYIAQAALLGKIAGDQRYESETVCMEVQQSICERIEAGEGAELCFMVGSATRYNRTPQIPKMSGIRKFSFDNELKGRISINCKSDSFDHRTIRLGPIATLAEAYEVGSEMLLSHMSEGRTVGLPAISCTSNSNLIIRVGFYKESSDLLIREFPFNTALISMDSVENLFNYVKRLSNDLPVEVQKIISPAKCLH</sequence>
<reference evidence="1 2" key="1">
    <citation type="submission" date="2018-08" db="EMBL/GenBank/DDBJ databases">
        <title>Comamonas testosteroni strain SWCO2.</title>
        <authorList>
            <person name="Jiang N."/>
            <person name="Zhang X.Z."/>
        </authorList>
    </citation>
    <scope>NUCLEOTIDE SEQUENCE [LARGE SCALE GENOMIC DNA]</scope>
    <source>
        <strain evidence="1 2">SWCO2</strain>
    </source>
</reference>
<evidence type="ECO:0000313" key="2">
    <source>
        <dbReference type="Proteomes" id="UP000261948"/>
    </source>
</evidence>
<dbReference type="AlphaFoldDB" id="A0A373F9S5"/>
<protein>
    <submittedName>
        <fullName evidence="1">Uncharacterized protein</fullName>
    </submittedName>
</protein>
<gene>
    <name evidence="1" type="ORF">DZC30_19420</name>
</gene>
<proteinExistence type="predicted"/>
<name>A0A373F9S5_COMTE</name>
<evidence type="ECO:0000313" key="1">
    <source>
        <dbReference type="EMBL" id="RGE40921.1"/>
    </source>
</evidence>
<dbReference type="RefSeq" id="WP_158386821.1">
    <property type="nucleotide sequence ID" value="NZ_MT011984.1"/>
</dbReference>
<dbReference type="Proteomes" id="UP000261948">
    <property type="component" value="Unassembled WGS sequence"/>
</dbReference>
<keyword evidence="2" id="KW-1185">Reference proteome</keyword>
<accession>A0A373F9S5</accession>
<organism evidence="1 2">
    <name type="scientific">Comamonas testosteroni</name>
    <name type="common">Pseudomonas testosteroni</name>
    <dbReference type="NCBI Taxonomy" id="285"/>
    <lineage>
        <taxon>Bacteria</taxon>
        <taxon>Pseudomonadati</taxon>
        <taxon>Pseudomonadota</taxon>
        <taxon>Betaproteobacteria</taxon>
        <taxon>Burkholderiales</taxon>
        <taxon>Comamonadaceae</taxon>
        <taxon>Comamonas</taxon>
    </lineage>
</organism>
<comment type="caution">
    <text evidence="1">The sequence shown here is derived from an EMBL/GenBank/DDBJ whole genome shotgun (WGS) entry which is preliminary data.</text>
</comment>
<dbReference type="EMBL" id="QURR01000032">
    <property type="protein sequence ID" value="RGE40921.1"/>
    <property type="molecule type" value="Genomic_DNA"/>
</dbReference>